<evidence type="ECO:0000256" key="4">
    <source>
        <dbReference type="SAM" id="Phobius"/>
    </source>
</evidence>
<feature type="domain" description="Major facilitator superfamily (MFS) profile" evidence="5">
    <location>
        <begin position="30"/>
        <end position="429"/>
    </location>
</feature>
<accession>A0A1C3XCZ4</accession>
<dbReference type="Pfam" id="PF07690">
    <property type="entry name" value="MFS_1"/>
    <property type="match status" value="1"/>
</dbReference>
<name>A0A1C3XCZ4_9HYPH</name>
<feature type="transmembrane region" description="Helical" evidence="4">
    <location>
        <begin position="62"/>
        <end position="83"/>
    </location>
</feature>
<dbReference type="AlphaFoldDB" id="A0A1C3XCZ4"/>
<dbReference type="PROSITE" id="PS50850">
    <property type="entry name" value="MFS"/>
    <property type="match status" value="1"/>
</dbReference>
<dbReference type="InterPro" id="IPR050327">
    <property type="entry name" value="Proton-linked_MCT"/>
</dbReference>
<dbReference type="RefSeq" id="WP_245304952.1">
    <property type="nucleotide sequence ID" value="NZ_FMAG01000015.1"/>
</dbReference>
<feature type="transmembrane region" description="Helical" evidence="4">
    <location>
        <begin position="340"/>
        <end position="364"/>
    </location>
</feature>
<dbReference type="EMBL" id="FMAG01000015">
    <property type="protein sequence ID" value="SCB50118.1"/>
    <property type="molecule type" value="Genomic_DNA"/>
</dbReference>
<organism evidence="6 7">
    <name type="scientific">Rhizobium multihospitium</name>
    <dbReference type="NCBI Taxonomy" id="410764"/>
    <lineage>
        <taxon>Bacteria</taxon>
        <taxon>Pseudomonadati</taxon>
        <taxon>Pseudomonadota</taxon>
        <taxon>Alphaproteobacteria</taxon>
        <taxon>Hyphomicrobiales</taxon>
        <taxon>Rhizobiaceae</taxon>
        <taxon>Rhizobium/Agrobacterium group</taxon>
        <taxon>Rhizobium</taxon>
    </lineage>
</organism>
<keyword evidence="7" id="KW-1185">Reference proteome</keyword>
<dbReference type="InterPro" id="IPR011701">
    <property type="entry name" value="MFS"/>
</dbReference>
<sequence length="437" mass="44707">MANHNPNVTNAPVEAVIDAVNAERSFFGWKVVVAAFTVAVFGWGTGFYGPPVYLEVVHQSRGWPIALISGAVTLHFLVGLALIPNMPRLYRRFGLPIVTFIGGVVMAAGVLGWAVANTPWQLYAAAFLSGIGWSALGAVAVNAIVSPWFAAKRPLALGVAFNGGSVGGVIFSPFWVALIDTIGFPAAALVVCVAMLVTLGILAVFVLARTPESLHQAPDGAPPIAFVPSVAASGAPATASVPRRLFHDRAFLTLCIGMTLALFAQTGLVAHLVSVLAPALGRQGAGLAAGASGVAAVLGRVAVGWRASGTSNWRAIASYSLVAQALGCVVLLVADGSNPALLVVGVVLFGLGVGNAISVPPVIANLEFSKEDAARAVALIVAISQGAYAIAPAVFGLFRELWSDEIIFVASVVIQLAAIGAYLLGPGRTAPPCVPNA</sequence>
<dbReference type="InterPro" id="IPR036259">
    <property type="entry name" value="MFS_trans_sf"/>
</dbReference>
<feature type="transmembrane region" description="Helical" evidence="4">
    <location>
        <begin position="250"/>
        <end position="273"/>
    </location>
</feature>
<proteinExistence type="predicted"/>
<keyword evidence="3 4" id="KW-0472">Membrane</keyword>
<feature type="transmembrane region" description="Helical" evidence="4">
    <location>
        <begin position="315"/>
        <end position="334"/>
    </location>
</feature>
<feature type="transmembrane region" description="Helical" evidence="4">
    <location>
        <begin position="155"/>
        <end position="176"/>
    </location>
</feature>
<feature type="transmembrane region" description="Helical" evidence="4">
    <location>
        <begin position="122"/>
        <end position="143"/>
    </location>
</feature>
<evidence type="ECO:0000256" key="3">
    <source>
        <dbReference type="ARBA" id="ARBA00023136"/>
    </source>
</evidence>
<dbReference type="PANTHER" id="PTHR11360">
    <property type="entry name" value="MONOCARBOXYLATE TRANSPORTER"/>
    <property type="match status" value="1"/>
</dbReference>
<protein>
    <submittedName>
        <fullName evidence="6">Predicted arabinose efflux permease, MFS family</fullName>
    </submittedName>
</protein>
<gene>
    <name evidence="6" type="ORF">GA0061103_0759</name>
</gene>
<feature type="transmembrane region" description="Helical" evidence="4">
    <location>
        <begin position="31"/>
        <end position="50"/>
    </location>
</feature>
<dbReference type="SUPFAM" id="SSF103473">
    <property type="entry name" value="MFS general substrate transporter"/>
    <property type="match status" value="1"/>
</dbReference>
<feature type="transmembrane region" description="Helical" evidence="4">
    <location>
        <begin position="182"/>
        <end position="208"/>
    </location>
</feature>
<reference evidence="7" key="1">
    <citation type="submission" date="2016-08" db="EMBL/GenBank/DDBJ databases">
        <authorList>
            <person name="Varghese N."/>
            <person name="Submissions Spin"/>
        </authorList>
    </citation>
    <scope>NUCLEOTIDE SEQUENCE [LARGE SCALE GENOMIC DNA]</scope>
    <source>
        <strain evidence="7">HAMBI 2975</strain>
    </source>
</reference>
<feature type="transmembrane region" description="Helical" evidence="4">
    <location>
        <begin position="376"/>
        <end position="394"/>
    </location>
</feature>
<evidence type="ECO:0000259" key="5">
    <source>
        <dbReference type="PROSITE" id="PS50850"/>
    </source>
</evidence>
<keyword evidence="2 4" id="KW-1133">Transmembrane helix</keyword>
<dbReference type="GO" id="GO:0022857">
    <property type="term" value="F:transmembrane transporter activity"/>
    <property type="evidence" value="ECO:0007669"/>
    <property type="project" value="InterPro"/>
</dbReference>
<evidence type="ECO:0000313" key="6">
    <source>
        <dbReference type="EMBL" id="SCB50118.1"/>
    </source>
</evidence>
<feature type="transmembrane region" description="Helical" evidence="4">
    <location>
        <begin position="406"/>
        <end position="425"/>
    </location>
</feature>
<dbReference type="STRING" id="410764.GA0061103_0759"/>
<feature type="transmembrane region" description="Helical" evidence="4">
    <location>
        <begin position="285"/>
        <end position="303"/>
    </location>
</feature>
<keyword evidence="1 4" id="KW-0812">Transmembrane</keyword>
<evidence type="ECO:0000256" key="2">
    <source>
        <dbReference type="ARBA" id="ARBA00022989"/>
    </source>
</evidence>
<evidence type="ECO:0000256" key="1">
    <source>
        <dbReference type="ARBA" id="ARBA00022692"/>
    </source>
</evidence>
<feature type="transmembrane region" description="Helical" evidence="4">
    <location>
        <begin position="95"/>
        <end position="116"/>
    </location>
</feature>
<dbReference type="InterPro" id="IPR020846">
    <property type="entry name" value="MFS_dom"/>
</dbReference>
<evidence type="ECO:0000313" key="7">
    <source>
        <dbReference type="Proteomes" id="UP000199101"/>
    </source>
</evidence>
<dbReference type="Proteomes" id="UP000199101">
    <property type="component" value="Unassembled WGS sequence"/>
</dbReference>
<dbReference type="Gene3D" id="1.20.1250.20">
    <property type="entry name" value="MFS general substrate transporter like domains"/>
    <property type="match status" value="1"/>
</dbReference>
<dbReference type="PANTHER" id="PTHR11360:SF290">
    <property type="entry name" value="MONOCARBOXYLATE MFS PERMEASE"/>
    <property type="match status" value="1"/>
</dbReference>